<dbReference type="Proteomes" id="UP001652625">
    <property type="component" value="Chromosome 03"/>
</dbReference>
<feature type="domain" description="PHD-type" evidence="9">
    <location>
        <begin position="254"/>
        <end position="305"/>
    </location>
</feature>
<dbReference type="GeneID" id="105843202"/>
<evidence type="ECO:0000256" key="6">
    <source>
        <dbReference type="PROSITE-ProRule" id="PRU00146"/>
    </source>
</evidence>
<evidence type="ECO:0000313" key="10">
    <source>
        <dbReference type="Proteomes" id="UP001652625"/>
    </source>
</evidence>
<dbReference type="PROSITE" id="PS50014">
    <property type="entry name" value="BROMODOMAIN_2"/>
    <property type="match status" value="1"/>
</dbReference>
<dbReference type="Pfam" id="PF00628">
    <property type="entry name" value="PHD"/>
    <property type="match status" value="2"/>
</dbReference>
<dbReference type="SUPFAM" id="SSF57903">
    <property type="entry name" value="FYVE/PHD zinc finger"/>
    <property type="match status" value="2"/>
</dbReference>
<dbReference type="SMART" id="SM00249">
    <property type="entry name" value="PHD"/>
    <property type="match status" value="2"/>
</dbReference>
<evidence type="ECO:0000256" key="3">
    <source>
        <dbReference type="ARBA" id="ARBA00022833"/>
    </source>
</evidence>
<feature type="compositionally biased region" description="Basic and acidic residues" evidence="7">
    <location>
        <begin position="8"/>
        <end position="35"/>
    </location>
</feature>
<feature type="region of interest" description="Disordered" evidence="7">
    <location>
        <begin position="1"/>
        <end position="48"/>
    </location>
</feature>
<dbReference type="CDD" id="cd15560">
    <property type="entry name" value="PHD2_3_BPTF"/>
    <property type="match status" value="1"/>
</dbReference>
<feature type="domain" description="Bromo" evidence="8">
    <location>
        <begin position="389"/>
        <end position="457"/>
    </location>
</feature>
<proteinExistence type="predicted"/>
<dbReference type="PANTHER" id="PTHR45975">
    <property type="entry name" value="NUCLEOSOME-REMODELING FACTOR SUBUNIT BPTF"/>
    <property type="match status" value="1"/>
</dbReference>
<gene>
    <name evidence="11" type="primary">LOC105843202</name>
</gene>
<dbReference type="Pfam" id="PF00439">
    <property type="entry name" value="Bromodomain"/>
    <property type="match status" value="1"/>
</dbReference>
<evidence type="ECO:0000256" key="5">
    <source>
        <dbReference type="PROSITE-ProRule" id="PRU00035"/>
    </source>
</evidence>
<reference evidence="11" key="1">
    <citation type="submission" date="2025-08" db="UniProtKB">
        <authorList>
            <consortium name="RefSeq"/>
        </authorList>
    </citation>
    <scope>IDENTIFICATION</scope>
</reference>
<dbReference type="InterPro" id="IPR038028">
    <property type="entry name" value="BPTF"/>
</dbReference>
<dbReference type="InterPro" id="IPR011011">
    <property type="entry name" value="Znf_FYVE_PHD"/>
</dbReference>
<evidence type="ECO:0000259" key="9">
    <source>
        <dbReference type="PROSITE" id="PS50016"/>
    </source>
</evidence>
<dbReference type="PANTHER" id="PTHR45975:SF2">
    <property type="entry name" value="NUCLEOSOME-REMODELING FACTOR SUBUNIT BPTF"/>
    <property type="match status" value="1"/>
</dbReference>
<dbReference type="InterPro" id="IPR019787">
    <property type="entry name" value="Znf_PHD-finger"/>
</dbReference>
<evidence type="ECO:0000259" key="8">
    <source>
        <dbReference type="PROSITE" id="PS50014"/>
    </source>
</evidence>
<evidence type="ECO:0000256" key="1">
    <source>
        <dbReference type="ARBA" id="ARBA00022723"/>
    </source>
</evidence>
<feature type="domain" description="PHD-type" evidence="9">
    <location>
        <begin position="313"/>
        <end position="362"/>
    </location>
</feature>
<keyword evidence="10" id="KW-1185">Reference proteome</keyword>
<keyword evidence="4 5" id="KW-0103">Bromodomain</keyword>
<accession>A0ABM4BI12</accession>
<dbReference type="InterPro" id="IPR036427">
    <property type="entry name" value="Bromodomain-like_sf"/>
</dbReference>
<keyword evidence="1" id="KW-0479">Metal-binding</keyword>
<keyword evidence="3" id="KW-0862">Zinc</keyword>
<protein>
    <submittedName>
        <fullName evidence="11">Nucleosome-remodeling factor subunit NURF301 isoform X2</fullName>
    </submittedName>
</protein>
<organism evidence="10 11">
    <name type="scientific">Hydra vulgaris</name>
    <name type="common">Hydra</name>
    <name type="synonym">Hydra attenuata</name>
    <dbReference type="NCBI Taxonomy" id="6087"/>
    <lineage>
        <taxon>Eukaryota</taxon>
        <taxon>Metazoa</taxon>
        <taxon>Cnidaria</taxon>
        <taxon>Hydrozoa</taxon>
        <taxon>Hydroidolina</taxon>
        <taxon>Anthoathecata</taxon>
        <taxon>Aplanulata</taxon>
        <taxon>Hydridae</taxon>
        <taxon>Hydra</taxon>
    </lineage>
</organism>
<keyword evidence="2 6" id="KW-0863">Zinc-finger</keyword>
<evidence type="ECO:0000256" key="4">
    <source>
        <dbReference type="ARBA" id="ARBA00023117"/>
    </source>
</evidence>
<dbReference type="Gene3D" id="3.30.40.10">
    <property type="entry name" value="Zinc/RING finger domain, C3HC4 (zinc finger)"/>
    <property type="match status" value="2"/>
</dbReference>
<name>A0ABM4BI12_HYDVU</name>
<dbReference type="Gene3D" id="1.20.920.10">
    <property type="entry name" value="Bromodomain-like"/>
    <property type="match status" value="1"/>
</dbReference>
<evidence type="ECO:0000256" key="7">
    <source>
        <dbReference type="SAM" id="MobiDB-lite"/>
    </source>
</evidence>
<dbReference type="RefSeq" id="XP_065648634.1">
    <property type="nucleotide sequence ID" value="XM_065792562.1"/>
</dbReference>
<evidence type="ECO:0000313" key="11">
    <source>
        <dbReference type="RefSeq" id="XP_065648634.1"/>
    </source>
</evidence>
<dbReference type="SMART" id="SM00297">
    <property type="entry name" value="BROMO"/>
    <property type="match status" value="1"/>
</dbReference>
<dbReference type="InterPro" id="IPR001965">
    <property type="entry name" value="Znf_PHD"/>
</dbReference>
<sequence length="481" mass="56603">MNHNNNKLSEHAENESLEQKLVDYVTKPENEKESIKQSPTLLQSSSMNEKLQSFTRLENPTSRNDSSTSIFSITRLGMTSVTSKLVSKWKPTQSNQSLTEASMSKITKQQSPLTRKTVVIEPNYVIAKNVLDSIIRKVEKHDRKEKRKHEKMMSIINKLRAKEFVRRQTVLMVKRNNLRYEIMRKREIMEALLIQEVEKELFPKLECILNLEKPNEEEGIKMKLNKKVLKCKRKTSKRAVDVIKKKKSVDTKVDLYCICRTPFDETQFYVGCDLCNGWFHGSCIDITEEEAESIDKYICELCNKQKILIKEEELYCICRQPYDENKIYIGCEMCKDWFHNTCVGMTNDSPVKEYKCSKCRKKTSKELVNSKPLTRKELDGIKCLHKSLINHEFGLVFMKPVYKKDLKDYHEKSMMDLQTMGTKLRTNNYSTLANFVDDVFKIFDDFRYHNPSDLSIYRCAEVLEIYFVQMLNEFKNTFKKR</sequence>
<dbReference type="PROSITE" id="PS50016">
    <property type="entry name" value="ZF_PHD_2"/>
    <property type="match status" value="2"/>
</dbReference>
<dbReference type="InterPro" id="IPR013083">
    <property type="entry name" value="Znf_RING/FYVE/PHD"/>
</dbReference>
<dbReference type="SUPFAM" id="SSF47370">
    <property type="entry name" value="Bromodomain"/>
    <property type="match status" value="1"/>
</dbReference>
<feature type="compositionally biased region" description="Polar residues" evidence="7">
    <location>
        <begin position="36"/>
        <end position="48"/>
    </location>
</feature>
<evidence type="ECO:0000256" key="2">
    <source>
        <dbReference type="ARBA" id="ARBA00022771"/>
    </source>
</evidence>
<dbReference type="InterPro" id="IPR001487">
    <property type="entry name" value="Bromodomain"/>
</dbReference>